<evidence type="ECO:0000313" key="1">
    <source>
        <dbReference type="EMBL" id="RMM04120.1"/>
    </source>
</evidence>
<dbReference type="EMBL" id="RBOA01000014">
    <property type="protein sequence ID" value="RMM04120.1"/>
    <property type="molecule type" value="Genomic_DNA"/>
</dbReference>
<gene>
    <name evidence="1" type="ORF">ALQ86_01574</name>
</gene>
<sequence length="134" mass="15083">MPRQAQVTGERRRASRSQCTISGPRVARTLRLKALREVDLITVTRLDVGLNTFESLSIVIRADAGLKRLAEAELRVRLRDIDREQINQPFALVCVQGRVKNQLTGLLLMITDQRPGVEPQARFGQLQVVDGLIR</sequence>
<dbReference type="AlphaFoldDB" id="A0A3M3AUR7"/>
<proteinExistence type="predicted"/>
<name>A0A3M3AUR7_PSEA0</name>
<dbReference type="Proteomes" id="UP000272627">
    <property type="component" value="Unassembled WGS sequence"/>
</dbReference>
<protein>
    <submittedName>
        <fullName evidence="1">Uncharacterized protein</fullName>
    </submittedName>
</protein>
<accession>A0A3M3AUR7</accession>
<reference evidence="1 2" key="1">
    <citation type="submission" date="2018-08" db="EMBL/GenBank/DDBJ databases">
        <title>Recombination of ecologically and evolutionarily significant loci maintains genetic cohesion in the Pseudomonas syringae species complex.</title>
        <authorList>
            <person name="Dillon M."/>
            <person name="Thakur S."/>
            <person name="Almeida R.N.D."/>
            <person name="Weir B.S."/>
            <person name="Guttman D.S."/>
        </authorList>
    </citation>
    <scope>NUCLEOTIDE SEQUENCE [LARGE SCALE GENOMIC DNA]</scope>
    <source>
        <strain evidence="1 2">ICMP 8636</strain>
    </source>
</reference>
<evidence type="ECO:0000313" key="2">
    <source>
        <dbReference type="Proteomes" id="UP000272627"/>
    </source>
</evidence>
<comment type="caution">
    <text evidence="1">The sequence shown here is derived from an EMBL/GenBank/DDBJ whole genome shotgun (WGS) entry which is preliminary data.</text>
</comment>
<organism evidence="1 2">
    <name type="scientific">Pseudomonas amygdali pv. eriobotryae</name>
    <dbReference type="NCBI Taxonomy" id="129137"/>
    <lineage>
        <taxon>Bacteria</taxon>
        <taxon>Pseudomonadati</taxon>
        <taxon>Pseudomonadota</taxon>
        <taxon>Gammaproteobacteria</taxon>
        <taxon>Pseudomonadales</taxon>
        <taxon>Pseudomonadaceae</taxon>
        <taxon>Pseudomonas</taxon>
        <taxon>Pseudomonas amygdali</taxon>
    </lineage>
</organism>